<comment type="caution">
    <text evidence="9">The sequence shown here is derived from an EMBL/GenBank/DDBJ whole genome shotgun (WGS) entry which is preliminary data.</text>
</comment>
<dbReference type="InterPro" id="IPR049883">
    <property type="entry name" value="NOTCH1_EGF-like"/>
</dbReference>
<evidence type="ECO:0000313" key="10">
    <source>
        <dbReference type="Proteomes" id="UP001642483"/>
    </source>
</evidence>
<dbReference type="InterPro" id="IPR052235">
    <property type="entry name" value="Nephronectin_domain"/>
</dbReference>
<feature type="domain" description="EGF-like" evidence="8">
    <location>
        <begin position="368"/>
        <end position="408"/>
    </location>
</feature>
<dbReference type="PANTHER" id="PTHR24050">
    <property type="entry name" value="PA14 DOMAIN-CONTAINING PROTEIN"/>
    <property type="match status" value="1"/>
</dbReference>
<evidence type="ECO:0000256" key="5">
    <source>
        <dbReference type="PROSITE-ProRule" id="PRU00076"/>
    </source>
</evidence>
<dbReference type="Gene3D" id="2.10.25.10">
    <property type="entry name" value="Laminin"/>
    <property type="match status" value="4"/>
</dbReference>
<dbReference type="EMBL" id="CAWYQH010000097">
    <property type="protein sequence ID" value="CAK8684416.1"/>
    <property type="molecule type" value="Genomic_DNA"/>
</dbReference>
<dbReference type="SMART" id="SM00181">
    <property type="entry name" value="EGF"/>
    <property type="match status" value="5"/>
</dbReference>
<feature type="signal peptide" evidence="7">
    <location>
        <begin position="1"/>
        <end position="25"/>
    </location>
</feature>
<evidence type="ECO:0000256" key="2">
    <source>
        <dbReference type="ARBA" id="ARBA00022729"/>
    </source>
</evidence>
<evidence type="ECO:0000313" key="9">
    <source>
        <dbReference type="EMBL" id="CAK8684416.1"/>
    </source>
</evidence>
<dbReference type="SMART" id="SM00179">
    <property type="entry name" value="EGF_CA"/>
    <property type="match status" value="4"/>
</dbReference>
<feature type="domain" description="EGF-like" evidence="8">
    <location>
        <begin position="128"/>
        <end position="166"/>
    </location>
</feature>
<dbReference type="PROSITE" id="PS01187">
    <property type="entry name" value="EGF_CA"/>
    <property type="match status" value="1"/>
</dbReference>
<dbReference type="InterPro" id="IPR000742">
    <property type="entry name" value="EGF"/>
</dbReference>
<feature type="region of interest" description="Disordered" evidence="6">
    <location>
        <begin position="409"/>
        <end position="433"/>
    </location>
</feature>
<dbReference type="InterPro" id="IPR009030">
    <property type="entry name" value="Growth_fac_rcpt_cys_sf"/>
</dbReference>
<keyword evidence="1 5" id="KW-0245">EGF-like domain</keyword>
<dbReference type="CDD" id="cd00054">
    <property type="entry name" value="EGF_CA"/>
    <property type="match status" value="3"/>
</dbReference>
<comment type="caution">
    <text evidence="5">Lacks conserved residue(s) required for the propagation of feature annotation.</text>
</comment>
<feature type="domain" description="EGF-like" evidence="8">
    <location>
        <begin position="320"/>
        <end position="359"/>
    </location>
</feature>
<dbReference type="PROSITE" id="PS50026">
    <property type="entry name" value="EGF_3"/>
    <property type="match status" value="3"/>
</dbReference>
<proteinExistence type="predicted"/>
<keyword evidence="10" id="KW-1185">Reference proteome</keyword>
<dbReference type="SUPFAM" id="SSF57196">
    <property type="entry name" value="EGF/Laminin"/>
    <property type="match status" value="1"/>
</dbReference>
<gene>
    <name evidence="9" type="ORF">CVLEPA_LOCUS15402</name>
</gene>
<keyword evidence="3" id="KW-0677">Repeat</keyword>
<dbReference type="SUPFAM" id="SSF57184">
    <property type="entry name" value="Growth factor receptor domain"/>
    <property type="match status" value="1"/>
</dbReference>
<evidence type="ECO:0000259" key="8">
    <source>
        <dbReference type="PROSITE" id="PS50026"/>
    </source>
</evidence>
<dbReference type="InterPro" id="IPR001881">
    <property type="entry name" value="EGF-like_Ca-bd_dom"/>
</dbReference>
<dbReference type="InterPro" id="IPR000152">
    <property type="entry name" value="EGF-type_Asp/Asn_hydroxyl_site"/>
</dbReference>
<dbReference type="PROSITE" id="PS00010">
    <property type="entry name" value="ASX_HYDROXYL"/>
    <property type="match status" value="2"/>
</dbReference>
<dbReference type="Proteomes" id="UP001642483">
    <property type="component" value="Unassembled WGS sequence"/>
</dbReference>
<evidence type="ECO:0000256" key="6">
    <source>
        <dbReference type="SAM" id="MobiDB-lite"/>
    </source>
</evidence>
<dbReference type="InterPro" id="IPR018097">
    <property type="entry name" value="EGF_Ca-bd_CS"/>
</dbReference>
<evidence type="ECO:0000256" key="3">
    <source>
        <dbReference type="ARBA" id="ARBA00022737"/>
    </source>
</evidence>
<evidence type="ECO:0000256" key="1">
    <source>
        <dbReference type="ARBA" id="ARBA00022536"/>
    </source>
</evidence>
<name>A0ABP0FXU3_CLALP</name>
<evidence type="ECO:0000256" key="7">
    <source>
        <dbReference type="SAM" id="SignalP"/>
    </source>
</evidence>
<accession>A0ABP0FXU3</accession>
<dbReference type="Pfam" id="PF07645">
    <property type="entry name" value="EGF_CA"/>
    <property type="match status" value="3"/>
</dbReference>
<dbReference type="PROSITE" id="PS01186">
    <property type="entry name" value="EGF_2"/>
    <property type="match status" value="1"/>
</dbReference>
<protein>
    <recommendedName>
        <fullName evidence="8">EGF-like domain-containing protein</fullName>
    </recommendedName>
</protein>
<dbReference type="PANTHER" id="PTHR24050:SF28">
    <property type="entry name" value="UROMODULIN-LIKE"/>
    <property type="match status" value="1"/>
</dbReference>
<feature type="chain" id="PRO_5045984156" description="EGF-like domain-containing protein" evidence="7">
    <location>
        <begin position="26"/>
        <end position="494"/>
    </location>
</feature>
<reference evidence="9 10" key="1">
    <citation type="submission" date="2024-02" db="EMBL/GenBank/DDBJ databases">
        <authorList>
            <person name="Daric V."/>
            <person name="Darras S."/>
        </authorList>
    </citation>
    <scope>NUCLEOTIDE SEQUENCE [LARGE SCALE GENOMIC DNA]</scope>
</reference>
<keyword evidence="2 7" id="KW-0732">Signal</keyword>
<organism evidence="9 10">
    <name type="scientific">Clavelina lepadiformis</name>
    <name type="common">Light-bulb sea squirt</name>
    <name type="synonym">Ascidia lepadiformis</name>
    <dbReference type="NCBI Taxonomy" id="159417"/>
    <lineage>
        <taxon>Eukaryota</taxon>
        <taxon>Metazoa</taxon>
        <taxon>Chordata</taxon>
        <taxon>Tunicata</taxon>
        <taxon>Ascidiacea</taxon>
        <taxon>Aplousobranchia</taxon>
        <taxon>Clavelinidae</taxon>
        <taxon>Clavelina</taxon>
    </lineage>
</organism>
<keyword evidence="4" id="KW-1015">Disulfide bond</keyword>
<evidence type="ECO:0000256" key="4">
    <source>
        <dbReference type="ARBA" id="ARBA00023157"/>
    </source>
</evidence>
<sequence>MIGHITSYVIVLLFFEFFLLAVVRCEKPEPISRHRIPANVKTFENDPLLAADWFLCRRGDRIEACRRNAQLHREESSDLKMLAADPSSSFHPRSHKSSCPKRGCLHGLCQDGACFCDVGWRGKRCQKDINECKKRPCSQKCRNTKGSYFCQCRKKYTLQADRRTCLRKAPPTNSTAIRYLPPNIESHQPTPTGLSDSHPGQTNHEILDVKKFSSRLRFRSASPRRKLPRSHKPVFNSSLTLTDLLNEVEVKARSAVEAGKRLLARVLFIRNHPQHGSSKSRNPCARMRCQFKCVKTLKSRAKCVCPPGLKLDKTRRKCVDRDECFSKRGSPCPENSECFNTIGSYTCECSVGYQPVASANSTEAGCQDVDECETGEHICSENGSCINMPGYHRCECLEGFRGDGVSCRPSNSTRQVSARRPQQGRLEEASGPDRPLLVTRLRKVRKPRRKSGNKLLSAQTPKPVTKRFVAPRTRGSRHWRRLLAMVKKHRRYRG</sequence>